<dbReference type="EMBL" id="SJPQ01000004">
    <property type="protein sequence ID" value="TWT86551.1"/>
    <property type="molecule type" value="Genomic_DNA"/>
</dbReference>
<keyword evidence="5" id="KW-1185">Reference proteome</keyword>
<accession>A0A5C5ZIB9</accession>
<comment type="caution">
    <text evidence="4">The sequence shown here is derived from an EMBL/GenBank/DDBJ whole genome shotgun (WGS) entry which is preliminary data.</text>
</comment>
<dbReference type="Pfam" id="PF07719">
    <property type="entry name" value="TPR_2"/>
    <property type="match status" value="1"/>
</dbReference>
<proteinExistence type="predicted"/>
<dbReference type="PANTHER" id="PTHR44858:SF1">
    <property type="entry name" value="UDP-N-ACETYLGLUCOSAMINE--PEPTIDE N-ACETYLGLUCOSAMINYLTRANSFERASE SPINDLY-RELATED"/>
    <property type="match status" value="1"/>
</dbReference>
<dbReference type="Proteomes" id="UP000315440">
    <property type="component" value="Unassembled WGS sequence"/>
</dbReference>
<dbReference type="SUPFAM" id="SSF48452">
    <property type="entry name" value="TPR-like"/>
    <property type="match status" value="2"/>
</dbReference>
<dbReference type="PANTHER" id="PTHR44858">
    <property type="entry name" value="TETRATRICOPEPTIDE REPEAT PROTEIN 6"/>
    <property type="match status" value="1"/>
</dbReference>
<evidence type="ECO:0000256" key="1">
    <source>
        <dbReference type="ARBA" id="ARBA00022737"/>
    </source>
</evidence>
<dbReference type="SMART" id="SM00028">
    <property type="entry name" value="TPR"/>
    <property type="match status" value="6"/>
</dbReference>
<dbReference type="PROSITE" id="PS50005">
    <property type="entry name" value="TPR"/>
    <property type="match status" value="1"/>
</dbReference>
<feature type="repeat" description="TPR" evidence="3">
    <location>
        <begin position="153"/>
        <end position="186"/>
    </location>
</feature>
<dbReference type="InterPro" id="IPR019734">
    <property type="entry name" value="TPR_rpt"/>
</dbReference>
<dbReference type="AlphaFoldDB" id="A0A5C5ZIB9"/>
<evidence type="ECO:0000313" key="5">
    <source>
        <dbReference type="Proteomes" id="UP000315440"/>
    </source>
</evidence>
<gene>
    <name evidence="4" type="ORF">Mal64_33770</name>
</gene>
<protein>
    <submittedName>
        <fullName evidence="4">Cellulose synthase subunit BcsC</fullName>
    </submittedName>
</protein>
<dbReference type="RefSeq" id="WP_146402398.1">
    <property type="nucleotide sequence ID" value="NZ_SJPQ01000004.1"/>
</dbReference>
<dbReference type="PROSITE" id="PS51257">
    <property type="entry name" value="PROKAR_LIPOPROTEIN"/>
    <property type="match status" value="1"/>
</dbReference>
<dbReference type="Pfam" id="PF13432">
    <property type="entry name" value="TPR_16"/>
    <property type="match status" value="1"/>
</dbReference>
<dbReference type="InterPro" id="IPR050498">
    <property type="entry name" value="Ycf3"/>
</dbReference>
<reference evidence="4 5" key="1">
    <citation type="submission" date="2019-02" db="EMBL/GenBank/DDBJ databases">
        <title>Deep-cultivation of Planctomycetes and their phenomic and genomic characterization uncovers novel biology.</title>
        <authorList>
            <person name="Wiegand S."/>
            <person name="Jogler M."/>
            <person name="Boedeker C."/>
            <person name="Pinto D."/>
            <person name="Vollmers J."/>
            <person name="Rivas-Marin E."/>
            <person name="Kohn T."/>
            <person name="Peeters S.H."/>
            <person name="Heuer A."/>
            <person name="Rast P."/>
            <person name="Oberbeckmann S."/>
            <person name="Bunk B."/>
            <person name="Jeske O."/>
            <person name="Meyerdierks A."/>
            <person name="Storesund J.E."/>
            <person name="Kallscheuer N."/>
            <person name="Luecker S."/>
            <person name="Lage O.M."/>
            <person name="Pohl T."/>
            <person name="Merkel B.J."/>
            <person name="Hornburger P."/>
            <person name="Mueller R.-W."/>
            <person name="Bruemmer F."/>
            <person name="Labrenz M."/>
            <person name="Spormann A.M."/>
            <person name="Op Den Camp H."/>
            <person name="Overmann J."/>
            <person name="Amann R."/>
            <person name="Jetten M.S.M."/>
            <person name="Mascher T."/>
            <person name="Medema M.H."/>
            <person name="Devos D.P."/>
            <person name="Kaster A.-K."/>
            <person name="Ovreas L."/>
            <person name="Rohde M."/>
            <person name="Galperin M.Y."/>
            <person name="Jogler C."/>
        </authorList>
    </citation>
    <scope>NUCLEOTIDE SEQUENCE [LARGE SCALE GENOMIC DNA]</scope>
    <source>
        <strain evidence="4 5">Mal64</strain>
    </source>
</reference>
<evidence type="ECO:0000256" key="3">
    <source>
        <dbReference type="PROSITE-ProRule" id="PRU00339"/>
    </source>
</evidence>
<keyword evidence="2 3" id="KW-0802">TPR repeat</keyword>
<evidence type="ECO:0000313" key="4">
    <source>
        <dbReference type="EMBL" id="TWT86551.1"/>
    </source>
</evidence>
<dbReference type="OrthoDB" id="9767410at2"/>
<name>A0A5C5ZIB9_9BACT</name>
<dbReference type="InterPro" id="IPR013105">
    <property type="entry name" value="TPR_2"/>
</dbReference>
<dbReference type="Gene3D" id="1.25.40.10">
    <property type="entry name" value="Tetratricopeptide repeat domain"/>
    <property type="match status" value="1"/>
</dbReference>
<organism evidence="4 5">
    <name type="scientific">Pseudobythopirellula maris</name>
    <dbReference type="NCBI Taxonomy" id="2527991"/>
    <lineage>
        <taxon>Bacteria</taxon>
        <taxon>Pseudomonadati</taxon>
        <taxon>Planctomycetota</taxon>
        <taxon>Planctomycetia</taxon>
        <taxon>Pirellulales</taxon>
        <taxon>Lacipirellulaceae</taxon>
        <taxon>Pseudobythopirellula</taxon>
    </lineage>
</organism>
<keyword evidence="1" id="KW-0677">Repeat</keyword>
<sequence>MRMRRNSPRNAAVPKPTTRAVCALGAGLLAMASGCATLRDRSPVPDYVAKSRSLWHRGVSAMESGRWYEAESWLRQAAEVSPQDADTNRHLAQALRQRGSLAEALAHAELACRFDPGDPRSLILAGEIHLATNNATAARERATEAITIDGKNASAWALRGRAFRMQGDADRALADTQQALRYAPNDTALLTELAALQHERGAPNRGLVAIHHLLDSYAPGEEPAGVLALEGRCYADLGRPQEAADSLRLAIAHGATDADTHCYLAHAEAACGRPDQALAEARLALGADSNHAASQELVARLTGDATTLR</sequence>
<dbReference type="InterPro" id="IPR011990">
    <property type="entry name" value="TPR-like_helical_dom_sf"/>
</dbReference>
<evidence type="ECO:0000256" key="2">
    <source>
        <dbReference type="ARBA" id="ARBA00022803"/>
    </source>
</evidence>